<sequence>MAPRAGGGAVPLVCNSAPRLQLRPHPRYFDEAEVHAGRLGHAADRLGLKGACGMDGGDNTDSPAKCRRLGSGHVRDVVGDDGTVTELMVTSTRRTLTPAARRSGSRDPA</sequence>
<proteinExistence type="predicted"/>
<comment type="caution">
    <text evidence="1">The sequence shown here is derived from an EMBL/GenBank/DDBJ whole genome shotgun (WGS) entry which is preliminary data.</text>
</comment>
<dbReference type="RefSeq" id="WP_381827103.1">
    <property type="nucleotide sequence ID" value="NZ_JBHYTS010000027.1"/>
</dbReference>
<protein>
    <submittedName>
        <fullName evidence="1">Uncharacterized protein</fullName>
    </submittedName>
</protein>
<dbReference type="EMBL" id="JBHYTS010000027">
    <property type="protein sequence ID" value="MFE1752594.1"/>
    <property type="molecule type" value="Genomic_DNA"/>
</dbReference>
<name>A0ABW6H7I6_9ACTN</name>
<accession>A0ABW6H7I6</accession>
<gene>
    <name evidence="1" type="ORF">ACFW88_18965</name>
</gene>
<keyword evidence="2" id="KW-1185">Reference proteome</keyword>
<reference evidence="1 2" key="1">
    <citation type="submission" date="2024-09" db="EMBL/GenBank/DDBJ databases">
        <title>The Natural Products Discovery Center: Release of the First 8490 Sequenced Strains for Exploring Actinobacteria Biosynthetic Diversity.</title>
        <authorList>
            <person name="Kalkreuter E."/>
            <person name="Kautsar S.A."/>
            <person name="Yang D."/>
            <person name="Bader C.D."/>
            <person name="Teijaro C.N."/>
            <person name="Fluegel L."/>
            <person name="Davis C.M."/>
            <person name="Simpson J.R."/>
            <person name="Lauterbach L."/>
            <person name="Steele A.D."/>
            <person name="Gui C."/>
            <person name="Meng S."/>
            <person name="Li G."/>
            <person name="Viehrig K."/>
            <person name="Ye F."/>
            <person name="Su P."/>
            <person name="Kiefer A.F."/>
            <person name="Nichols A."/>
            <person name="Cepeda A.J."/>
            <person name="Yan W."/>
            <person name="Fan B."/>
            <person name="Jiang Y."/>
            <person name="Adhikari A."/>
            <person name="Zheng C.-J."/>
            <person name="Schuster L."/>
            <person name="Cowan T.M."/>
            <person name="Smanski M.J."/>
            <person name="Chevrette M.G."/>
            <person name="De Carvalho L.P.S."/>
            <person name="Shen B."/>
        </authorList>
    </citation>
    <scope>NUCLEOTIDE SEQUENCE [LARGE SCALE GENOMIC DNA]</scope>
    <source>
        <strain evidence="1 2">NPDC059500</strain>
    </source>
</reference>
<organism evidence="1 2">
    <name type="scientific">Streptomyces anandii</name>
    <dbReference type="NCBI Taxonomy" id="285454"/>
    <lineage>
        <taxon>Bacteria</taxon>
        <taxon>Bacillati</taxon>
        <taxon>Actinomycetota</taxon>
        <taxon>Actinomycetes</taxon>
        <taxon>Kitasatosporales</taxon>
        <taxon>Streptomycetaceae</taxon>
        <taxon>Streptomyces</taxon>
    </lineage>
</organism>
<evidence type="ECO:0000313" key="2">
    <source>
        <dbReference type="Proteomes" id="UP001599756"/>
    </source>
</evidence>
<evidence type="ECO:0000313" key="1">
    <source>
        <dbReference type="EMBL" id="MFE1752594.1"/>
    </source>
</evidence>
<dbReference type="Proteomes" id="UP001599756">
    <property type="component" value="Unassembled WGS sequence"/>
</dbReference>